<dbReference type="GO" id="GO:0003700">
    <property type="term" value="F:DNA-binding transcription factor activity"/>
    <property type="evidence" value="ECO:0007669"/>
    <property type="project" value="TreeGrafter"/>
</dbReference>
<accession>A0A545SSV9</accession>
<dbReference type="AlphaFoldDB" id="A0A545SSV9"/>
<dbReference type="PROSITE" id="PS50977">
    <property type="entry name" value="HTH_TETR_2"/>
    <property type="match status" value="1"/>
</dbReference>
<dbReference type="Gene3D" id="1.10.357.10">
    <property type="entry name" value="Tetracycline Repressor, domain 2"/>
    <property type="match status" value="1"/>
</dbReference>
<evidence type="ECO:0000256" key="4">
    <source>
        <dbReference type="PROSITE-ProRule" id="PRU00335"/>
    </source>
</evidence>
<keyword evidence="2 4" id="KW-0238">DNA-binding</keyword>
<dbReference type="RefSeq" id="WP_142900039.1">
    <property type="nucleotide sequence ID" value="NZ_ML660077.1"/>
</dbReference>
<keyword evidence="1" id="KW-0805">Transcription regulation</keyword>
<dbReference type="Proteomes" id="UP000315252">
    <property type="component" value="Unassembled WGS sequence"/>
</dbReference>
<proteinExistence type="predicted"/>
<sequence length="207" mass="22934">MVSGKKSYHRGDVRPRLVEAAVNALRTQPLESVSLRKLAQSIDVSHNAPYMHFADKEALWVAVSDHGFELLSAKVEAAISRNSHWKERLMAGCEAYVRFAMENRQHMLVMFRNATPGMERRLSPKGSEALQILQREVGAAIAEKHLISDDPQRLTITVWMLLHGLAMAQIQLGEAAGPFAGIPQAERVTFMLNHLLCGIAVPDQTGS</sequence>
<feature type="domain" description="HTH tetR-type" evidence="5">
    <location>
        <begin position="11"/>
        <end position="71"/>
    </location>
</feature>
<comment type="caution">
    <text evidence="6">The sequence shown here is derived from an EMBL/GenBank/DDBJ whole genome shotgun (WGS) entry which is preliminary data.</text>
</comment>
<dbReference type="PANTHER" id="PTHR30055:SF220">
    <property type="entry name" value="TETR-FAMILY REGULATORY PROTEIN"/>
    <property type="match status" value="1"/>
</dbReference>
<gene>
    <name evidence="6" type="ORF">FKG95_29390</name>
</gene>
<evidence type="ECO:0000256" key="1">
    <source>
        <dbReference type="ARBA" id="ARBA00023015"/>
    </source>
</evidence>
<dbReference type="SUPFAM" id="SSF46689">
    <property type="entry name" value="Homeodomain-like"/>
    <property type="match status" value="1"/>
</dbReference>
<evidence type="ECO:0000313" key="7">
    <source>
        <dbReference type="Proteomes" id="UP000315252"/>
    </source>
</evidence>
<dbReference type="OrthoDB" id="7056813at2"/>
<dbReference type="InterPro" id="IPR001647">
    <property type="entry name" value="HTH_TetR"/>
</dbReference>
<protein>
    <submittedName>
        <fullName evidence="6">TetR/AcrR family transcriptional regulator</fullName>
    </submittedName>
</protein>
<feature type="DNA-binding region" description="H-T-H motif" evidence="4">
    <location>
        <begin position="34"/>
        <end position="53"/>
    </location>
</feature>
<evidence type="ECO:0000313" key="6">
    <source>
        <dbReference type="EMBL" id="TQV68037.1"/>
    </source>
</evidence>
<dbReference type="GO" id="GO:0000976">
    <property type="term" value="F:transcription cis-regulatory region binding"/>
    <property type="evidence" value="ECO:0007669"/>
    <property type="project" value="TreeGrafter"/>
</dbReference>
<dbReference type="InterPro" id="IPR025996">
    <property type="entry name" value="MT1864/Rv1816-like_C"/>
</dbReference>
<dbReference type="InterPro" id="IPR009057">
    <property type="entry name" value="Homeodomain-like_sf"/>
</dbReference>
<dbReference type="InterPro" id="IPR050109">
    <property type="entry name" value="HTH-type_TetR-like_transc_reg"/>
</dbReference>
<evidence type="ECO:0000256" key="2">
    <source>
        <dbReference type="ARBA" id="ARBA00023125"/>
    </source>
</evidence>
<evidence type="ECO:0000256" key="3">
    <source>
        <dbReference type="ARBA" id="ARBA00023163"/>
    </source>
</evidence>
<dbReference type="EMBL" id="VHSH01000026">
    <property type="protein sequence ID" value="TQV68037.1"/>
    <property type="molecule type" value="Genomic_DNA"/>
</dbReference>
<dbReference type="SUPFAM" id="SSF48498">
    <property type="entry name" value="Tetracyclin repressor-like, C-terminal domain"/>
    <property type="match status" value="1"/>
</dbReference>
<dbReference type="Pfam" id="PF00440">
    <property type="entry name" value="TetR_N"/>
    <property type="match status" value="1"/>
</dbReference>
<evidence type="ECO:0000259" key="5">
    <source>
        <dbReference type="PROSITE" id="PS50977"/>
    </source>
</evidence>
<dbReference type="InterPro" id="IPR036271">
    <property type="entry name" value="Tet_transcr_reg_TetR-rel_C_sf"/>
</dbReference>
<reference evidence="6 7" key="1">
    <citation type="submission" date="2019-06" db="EMBL/GenBank/DDBJ databases">
        <title>Whole genome sequence for Rhodospirillaceae sp. R148.</title>
        <authorList>
            <person name="Wang G."/>
        </authorList>
    </citation>
    <scope>NUCLEOTIDE SEQUENCE [LARGE SCALE GENOMIC DNA]</scope>
    <source>
        <strain evidence="6 7">R148</strain>
    </source>
</reference>
<keyword evidence="3" id="KW-0804">Transcription</keyword>
<dbReference type="Pfam" id="PF13305">
    <property type="entry name" value="TetR_C_33"/>
    <property type="match status" value="1"/>
</dbReference>
<keyword evidence="7" id="KW-1185">Reference proteome</keyword>
<organism evidence="6 7">
    <name type="scientific">Denitrobaculum tricleocarpae</name>
    <dbReference type="NCBI Taxonomy" id="2591009"/>
    <lineage>
        <taxon>Bacteria</taxon>
        <taxon>Pseudomonadati</taxon>
        <taxon>Pseudomonadota</taxon>
        <taxon>Alphaproteobacteria</taxon>
        <taxon>Rhodospirillales</taxon>
        <taxon>Rhodospirillaceae</taxon>
        <taxon>Denitrobaculum</taxon>
    </lineage>
</organism>
<name>A0A545SSV9_9PROT</name>
<dbReference type="PANTHER" id="PTHR30055">
    <property type="entry name" value="HTH-TYPE TRANSCRIPTIONAL REGULATOR RUTR"/>
    <property type="match status" value="1"/>
</dbReference>